<feature type="region of interest" description="Disordered" evidence="1">
    <location>
        <begin position="124"/>
        <end position="153"/>
    </location>
</feature>
<evidence type="ECO:0000313" key="4">
    <source>
        <dbReference type="Proteomes" id="UP000523821"/>
    </source>
</evidence>
<sequence length="153" mass="17757">MTDKDKFPSELAERFQLRLPPGLRDRIKAYAERHGRSMNTEIVRILEREFPEPLSLERRIYQLLDLVGVLTSGADNERIGKLVDEIEETLRRMAAGQVKGVDPQLQESIRWRLEALDERRIEEWNDSGDFDQEESDEAARSGRTSKLVDPYGE</sequence>
<organism evidence="3 4">
    <name type="scientific">Prosthecomicrobium pneumaticum</name>
    <dbReference type="NCBI Taxonomy" id="81895"/>
    <lineage>
        <taxon>Bacteria</taxon>
        <taxon>Pseudomonadati</taxon>
        <taxon>Pseudomonadota</taxon>
        <taxon>Alphaproteobacteria</taxon>
        <taxon>Hyphomicrobiales</taxon>
        <taxon>Kaistiaceae</taxon>
        <taxon>Prosthecomicrobium</taxon>
    </lineage>
</organism>
<keyword evidence="4" id="KW-1185">Reference proteome</keyword>
<evidence type="ECO:0000259" key="2">
    <source>
        <dbReference type="Pfam" id="PF03869"/>
    </source>
</evidence>
<dbReference type="RefSeq" id="WP_183858566.1">
    <property type="nucleotide sequence ID" value="NZ_JACHOO010000013.1"/>
</dbReference>
<dbReference type="GO" id="GO:0006355">
    <property type="term" value="P:regulation of DNA-templated transcription"/>
    <property type="evidence" value="ECO:0007669"/>
    <property type="project" value="InterPro"/>
</dbReference>
<dbReference type="InterPro" id="IPR013321">
    <property type="entry name" value="Arc_rbn_hlx_hlx"/>
</dbReference>
<dbReference type="Gene3D" id="1.10.1220.10">
    <property type="entry name" value="Met repressor-like"/>
    <property type="match status" value="1"/>
</dbReference>
<proteinExistence type="predicted"/>
<gene>
    <name evidence="3" type="ORF">GGQ63_004232</name>
</gene>
<evidence type="ECO:0000313" key="3">
    <source>
        <dbReference type="EMBL" id="MBB5755133.1"/>
    </source>
</evidence>
<dbReference type="InterPro" id="IPR010985">
    <property type="entry name" value="Ribbon_hlx_hlx"/>
</dbReference>
<dbReference type="EMBL" id="JACHOO010000013">
    <property type="protein sequence ID" value="MBB5755133.1"/>
    <property type="molecule type" value="Genomic_DNA"/>
</dbReference>
<dbReference type="InterPro" id="IPR005569">
    <property type="entry name" value="Arc_DNA-bd_dom"/>
</dbReference>
<feature type="domain" description="Arc-like DNA binding" evidence="2">
    <location>
        <begin position="12"/>
        <end position="50"/>
    </location>
</feature>
<dbReference type="GO" id="GO:0003677">
    <property type="term" value="F:DNA binding"/>
    <property type="evidence" value="ECO:0007669"/>
    <property type="project" value="InterPro"/>
</dbReference>
<comment type="caution">
    <text evidence="3">The sequence shown here is derived from an EMBL/GenBank/DDBJ whole genome shotgun (WGS) entry which is preliminary data.</text>
</comment>
<dbReference type="Pfam" id="PF03869">
    <property type="entry name" value="Arc"/>
    <property type="match status" value="1"/>
</dbReference>
<reference evidence="3 4" key="1">
    <citation type="submission" date="2020-08" db="EMBL/GenBank/DDBJ databases">
        <title>Genomic Encyclopedia of Type Strains, Phase IV (KMG-IV): sequencing the most valuable type-strain genomes for metagenomic binning, comparative biology and taxonomic classification.</title>
        <authorList>
            <person name="Goeker M."/>
        </authorList>
    </citation>
    <scope>NUCLEOTIDE SEQUENCE [LARGE SCALE GENOMIC DNA]</scope>
    <source>
        <strain evidence="3 4">DSM 16268</strain>
    </source>
</reference>
<dbReference type="AlphaFoldDB" id="A0A7W9FQV5"/>
<accession>A0A7W9FQV5</accession>
<name>A0A7W9FQV5_9HYPH</name>
<evidence type="ECO:0000256" key="1">
    <source>
        <dbReference type="SAM" id="MobiDB-lite"/>
    </source>
</evidence>
<dbReference type="Proteomes" id="UP000523821">
    <property type="component" value="Unassembled WGS sequence"/>
</dbReference>
<feature type="compositionally biased region" description="Acidic residues" evidence="1">
    <location>
        <begin position="124"/>
        <end position="136"/>
    </location>
</feature>
<dbReference type="SUPFAM" id="SSF47598">
    <property type="entry name" value="Ribbon-helix-helix"/>
    <property type="match status" value="1"/>
</dbReference>
<protein>
    <recommendedName>
        <fullName evidence="2">Arc-like DNA binding domain-containing protein</fullName>
    </recommendedName>
</protein>